<keyword evidence="3" id="KW-1185">Reference proteome</keyword>
<reference evidence="2 3" key="1">
    <citation type="submission" date="2011-05" db="EMBL/GenBank/DDBJ databases">
        <title>Complete sequence of chromosome of Frankia symbiont of Datisca glomerata.</title>
        <authorList>
            <consortium name="US DOE Joint Genome Institute"/>
            <person name="Lucas S."/>
            <person name="Han J."/>
            <person name="Lapidus A."/>
            <person name="Cheng J.-F."/>
            <person name="Goodwin L."/>
            <person name="Pitluck S."/>
            <person name="Peters L."/>
            <person name="Mikhailova N."/>
            <person name="Chertkov O."/>
            <person name="Teshima H."/>
            <person name="Han C."/>
            <person name="Tapia R."/>
            <person name="Land M."/>
            <person name="Hauser L."/>
            <person name="Kyrpides N."/>
            <person name="Ivanova N."/>
            <person name="Pagani I."/>
            <person name="Berry A."/>
            <person name="Pawlowski K."/>
            <person name="Persson T."/>
            <person name="Vanden Heuvel B."/>
            <person name="Benson D."/>
            <person name="Woyke T."/>
        </authorList>
    </citation>
    <scope>NUCLEOTIDE SEQUENCE [LARGE SCALE GENOMIC DNA]</scope>
    <source>
        <strain evidence="3">4085684</strain>
    </source>
</reference>
<proteinExistence type="predicted"/>
<dbReference type="HOGENOM" id="CLU_381187_0_0_11"/>
<evidence type="ECO:0000256" key="1">
    <source>
        <dbReference type="SAM" id="MobiDB-lite"/>
    </source>
</evidence>
<dbReference type="AlphaFoldDB" id="F8B2Y3"/>
<evidence type="ECO:0000313" key="2">
    <source>
        <dbReference type="EMBL" id="AEH08967.1"/>
    </source>
</evidence>
<dbReference type="EMBL" id="CP002801">
    <property type="protein sequence ID" value="AEH08967.1"/>
    <property type="molecule type" value="Genomic_DNA"/>
</dbReference>
<accession>F8B2Y3</accession>
<dbReference type="eggNOG" id="ENOG502ZJV1">
    <property type="taxonomic scope" value="Bacteria"/>
</dbReference>
<name>F8B2Y3_9ACTN</name>
<evidence type="ECO:0000313" key="3">
    <source>
        <dbReference type="Proteomes" id="UP000001549"/>
    </source>
</evidence>
<organism evidence="2 3">
    <name type="scientific">Candidatus Protofrankia datiscae</name>
    <dbReference type="NCBI Taxonomy" id="2716812"/>
    <lineage>
        <taxon>Bacteria</taxon>
        <taxon>Bacillati</taxon>
        <taxon>Actinomycetota</taxon>
        <taxon>Actinomycetes</taxon>
        <taxon>Frankiales</taxon>
        <taxon>Frankiaceae</taxon>
        <taxon>Protofrankia</taxon>
    </lineage>
</organism>
<protein>
    <submittedName>
        <fullName evidence="2">Uncharacterized protein</fullName>
    </submittedName>
</protein>
<feature type="region of interest" description="Disordered" evidence="1">
    <location>
        <begin position="1"/>
        <end position="68"/>
    </location>
</feature>
<dbReference type="SUPFAM" id="SSF101898">
    <property type="entry name" value="NHL repeat"/>
    <property type="match status" value="1"/>
</dbReference>
<gene>
    <name evidence="2" type="ordered locus">FsymDg_1507</name>
</gene>
<feature type="compositionally biased region" description="Low complexity" evidence="1">
    <location>
        <begin position="51"/>
        <end position="68"/>
    </location>
</feature>
<feature type="region of interest" description="Disordered" evidence="1">
    <location>
        <begin position="686"/>
        <end position="705"/>
    </location>
</feature>
<dbReference type="RefSeq" id="WP_013872931.1">
    <property type="nucleotide sequence ID" value="NC_015656.1"/>
</dbReference>
<dbReference type="Proteomes" id="UP000001549">
    <property type="component" value="Chromosome"/>
</dbReference>
<dbReference type="KEGG" id="fsy:FsymDg_1507"/>
<sequence>MGRDSTAGGHTPTPGDVSPRAGDRPDQPASRGEPTVSPREWIPLRSRRRPASPVSPANPVSPVNPVDSADPVEYGPSVPVAVPPAASAPASATPAPVTAPPVLAASHGVHATRQEQQEQQECGECQERADTCACPEQSRAWRRGVTRRWMVAGATTAGLGALAGTARLLFGTERIYDHGDTADMGALALFGAPGSFGDLDSFHDDAEGARIVTVDVPGWGFGPGQAAYMSTVTSDGTVFTATTPFSDNQAQPTGTGMEIAVFEPGPMRFTRLVVPSTTGRTHLPRADAGFRGVGGADVADVIVTGSGPDERVMFVSAVSYFGWDTAVYGELPALGQIRRPAPGQPWSYDPTRSWTTDQLAATALPGVAASAFPHEGRGEQRWSRGPAAIARLPASGHLVIAQYFGSSTLGTDQGALLVVDTAGRVRASWQYPEVQVFGVPVVVNPREVVTDPTSTAGDERFVLISDCRTADHQVVSFPIQEFSYSAGGAGQGSGTITPCSAAVRAAVDGSRMETACFDDNGTLYVARTRPDGLRAATLAVYPKIDGDRGLVTRAPATDGWPWRGWGVANPPEYFVAGTDSGGLVRSIVFDPASGAVVLAGLDGTLRAVRPSGRGRRMTFTVGQPIDIGLGRLRGPSNRYVGLRRGAVDARRRVMWLPVNQLVLDAIAWPYPPFKLDQWLMRVRTSRRGARTAPGRPRPRRRRRPECAGRLLRRRSGIPVHPRPGCP</sequence>